<accession>A0A9P5VMF2</accession>
<dbReference type="AlphaFoldDB" id="A0A9P5VMF2"/>
<dbReference type="EMBL" id="JAAAUY010000271">
    <property type="protein sequence ID" value="KAF9332255.1"/>
    <property type="molecule type" value="Genomic_DNA"/>
</dbReference>
<feature type="region of interest" description="Disordered" evidence="1">
    <location>
        <begin position="90"/>
        <end position="117"/>
    </location>
</feature>
<organism evidence="2 3">
    <name type="scientific">Podila minutissima</name>
    <dbReference type="NCBI Taxonomy" id="64525"/>
    <lineage>
        <taxon>Eukaryota</taxon>
        <taxon>Fungi</taxon>
        <taxon>Fungi incertae sedis</taxon>
        <taxon>Mucoromycota</taxon>
        <taxon>Mortierellomycotina</taxon>
        <taxon>Mortierellomycetes</taxon>
        <taxon>Mortierellales</taxon>
        <taxon>Mortierellaceae</taxon>
        <taxon>Podila</taxon>
    </lineage>
</organism>
<protein>
    <submittedName>
        <fullName evidence="2">Uncharacterized protein</fullName>
    </submittedName>
</protein>
<dbReference type="Proteomes" id="UP000696485">
    <property type="component" value="Unassembled WGS sequence"/>
</dbReference>
<comment type="caution">
    <text evidence="2">The sequence shown here is derived from an EMBL/GenBank/DDBJ whole genome shotgun (WGS) entry which is preliminary data.</text>
</comment>
<proteinExistence type="predicted"/>
<name>A0A9P5VMF2_9FUNG</name>
<feature type="compositionally biased region" description="Low complexity" evidence="1">
    <location>
        <begin position="24"/>
        <end position="38"/>
    </location>
</feature>
<gene>
    <name evidence="2" type="ORF">BG006_004871</name>
</gene>
<evidence type="ECO:0000256" key="1">
    <source>
        <dbReference type="SAM" id="MobiDB-lite"/>
    </source>
</evidence>
<feature type="compositionally biased region" description="Polar residues" evidence="1">
    <location>
        <begin position="1"/>
        <end position="10"/>
    </location>
</feature>
<feature type="region of interest" description="Disordered" evidence="1">
    <location>
        <begin position="1"/>
        <end position="57"/>
    </location>
</feature>
<feature type="non-terminal residue" evidence="2">
    <location>
        <position position="173"/>
    </location>
</feature>
<reference evidence="2" key="1">
    <citation type="journal article" date="2020" name="Fungal Divers.">
        <title>Resolving the Mortierellaceae phylogeny through synthesis of multi-gene phylogenetics and phylogenomics.</title>
        <authorList>
            <person name="Vandepol N."/>
            <person name="Liber J."/>
            <person name="Desiro A."/>
            <person name="Na H."/>
            <person name="Kennedy M."/>
            <person name="Barry K."/>
            <person name="Grigoriev I.V."/>
            <person name="Miller A.N."/>
            <person name="O'Donnell K."/>
            <person name="Stajich J.E."/>
            <person name="Bonito G."/>
        </authorList>
    </citation>
    <scope>NUCLEOTIDE SEQUENCE</scope>
    <source>
        <strain evidence="2">NVP1</strain>
    </source>
</reference>
<sequence length="173" mass="18260">MENQSMPTTDASGSSPCPAPSPPGSQARSQIQASSSSSKVAKPHWATGDPFFDTMAGMDDSSEYRQYLSQISSSIASGTQEQAALERQIASLSLDSTQEGEGASSSPTAASLANGSVAAANTGLEHWNRTREAWTKGRWHVVPSENSNNPALSALNNPGNHDAIYDSLVYDRK</sequence>
<feature type="compositionally biased region" description="Polar residues" evidence="1">
    <location>
        <begin position="90"/>
        <end position="108"/>
    </location>
</feature>
<keyword evidence="3" id="KW-1185">Reference proteome</keyword>
<evidence type="ECO:0000313" key="3">
    <source>
        <dbReference type="Proteomes" id="UP000696485"/>
    </source>
</evidence>
<evidence type="ECO:0000313" key="2">
    <source>
        <dbReference type="EMBL" id="KAF9332255.1"/>
    </source>
</evidence>